<dbReference type="EMBL" id="LN679372">
    <property type="protein sequence ID" value="CEL57089.1"/>
    <property type="molecule type" value="Genomic_DNA"/>
</dbReference>
<sequence>MDHRLSHTQAHSVSPSHKAIRRSETLELDGEAVDSEENSCIAEVIAMVKDELTTLFANCHHLMALDSIITAAVDQQYSRSVF</sequence>
<organism evidence="2 3">
    <name type="scientific">Thanatephorus cucumeris (strain AG1-IB / isolate 7/3/14)</name>
    <name type="common">Lettuce bottom rot fungus</name>
    <name type="synonym">Rhizoctonia solani</name>
    <dbReference type="NCBI Taxonomy" id="1108050"/>
    <lineage>
        <taxon>Eukaryota</taxon>
        <taxon>Fungi</taxon>
        <taxon>Dikarya</taxon>
        <taxon>Basidiomycota</taxon>
        <taxon>Agaricomycotina</taxon>
        <taxon>Agaricomycetes</taxon>
        <taxon>Cantharellales</taxon>
        <taxon>Ceratobasidiaceae</taxon>
        <taxon>Rhizoctonia</taxon>
        <taxon>Rhizoctonia solani AG-1</taxon>
    </lineage>
</organism>
<dbReference type="AlphaFoldDB" id="A0A0B7FJN7"/>
<evidence type="ECO:0000313" key="3">
    <source>
        <dbReference type="Proteomes" id="UP000059188"/>
    </source>
</evidence>
<keyword evidence="3" id="KW-1185">Reference proteome</keyword>
<dbReference type="Proteomes" id="UP000059188">
    <property type="component" value="Unassembled WGS sequence"/>
</dbReference>
<evidence type="ECO:0000256" key="1">
    <source>
        <dbReference type="SAM" id="MobiDB-lite"/>
    </source>
</evidence>
<name>A0A0B7FJN7_THACB</name>
<gene>
    <name evidence="2" type="ORF">RSOLAG1IB_12065</name>
</gene>
<dbReference type="OrthoDB" id="3223606at2759"/>
<accession>A0A0B7FJN7</accession>
<protein>
    <submittedName>
        <fullName evidence="2">Uncharacterized protein</fullName>
    </submittedName>
</protein>
<proteinExistence type="predicted"/>
<feature type="region of interest" description="Disordered" evidence="1">
    <location>
        <begin position="1"/>
        <end position="32"/>
    </location>
</feature>
<reference evidence="2 3" key="1">
    <citation type="submission" date="2014-11" db="EMBL/GenBank/DDBJ databases">
        <authorList>
            <person name="Wibberg Daniel"/>
        </authorList>
    </citation>
    <scope>NUCLEOTIDE SEQUENCE [LARGE SCALE GENOMIC DNA]</scope>
    <source>
        <strain evidence="2">Rhizoctonia solani AG1-IB 7/3/14</strain>
    </source>
</reference>
<evidence type="ECO:0000313" key="2">
    <source>
        <dbReference type="EMBL" id="CEL57089.1"/>
    </source>
</evidence>